<evidence type="ECO:0000313" key="4">
    <source>
        <dbReference type="EMBL" id="KAK2161504.1"/>
    </source>
</evidence>
<proteinExistence type="predicted"/>
<protein>
    <submittedName>
        <fullName evidence="4">Uncharacterized protein</fullName>
    </submittedName>
</protein>
<evidence type="ECO:0000256" key="3">
    <source>
        <dbReference type="ARBA" id="ARBA00043952"/>
    </source>
</evidence>
<dbReference type="PANTHER" id="PTHR46042:SF1">
    <property type="entry name" value="DIPHTHINE METHYLTRANSFERASE"/>
    <property type="match status" value="1"/>
</dbReference>
<keyword evidence="5" id="KW-1185">Reference proteome</keyword>
<evidence type="ECO:0000313" key="5">
    <source>
        <dbReference type="Proteomes" id="UP001208570"/>
    </source>
</evidence>
<gene>
    <name evidence="4" type="ORF">LSH36_115g03042</name>
</gene>
<dbReference type="AlphaFoldDB" id="A0AAD9JYQ0"/>
<comment type="caution">
    <text evidence="4">The sequence shown here is derived from an EMBL/GenBank/DDBJ whole genome shotgun (WGS) entry which is preliminary data.</text>
</comment>
<accession>A0AAD9JYQ0</accession>
<dbReference type="SUPFAM" id="SSF50978">
    <property type="entry name" value="WD40 repeat-like"/>
    <property type="match status" value="1"/>
</dbReference>
<dbReference type="GO" id="GO:0061685">
    <property type="term" value="F:diphthine methylesterase activity"/>
    <property type="evidence" value="ECO:0007669"/>
    <property type="project" value="TreeGrafter"/>
</dbReference>
<reference evidence="4" key="1">
    <citation type="journal article" date="2023" name="Mol. Biol. Evol.">
        <title>Third-Generation Sequencing Reveals the Adaptive Role of the Epigenome in Three Deep-Sea Polychaetes.</title>
        <authorList>
            <person name="Perez M."/>
            <person name="Aroh O."/>
            <person name="Sun Y."/>
            <person name="Lan Y."/>
            <person name="Juniper S.K."/>
            <person name="Young C.R."/>
            <person name="Angers B."/>
            <person name="Qian P.Y."/>
        </authorList>
    </citation>
    <scope>NUCLEOTIDE SEQUENCE</scope>
    <source>
        <strain evidence="4">P08H-3</strain>
    </source>
</reference>
<sequence>MPDDPTTSSDVVTITSIDTEYTADSIEWCPYPQYSDVLLCGTYQLVNNDSNSTGTGDQGLGGQSQKGCRKGRLNAYLLNEDFKAGDSSALRRIAHTEMSGILDIKWNHLCDDLKPLFSVVDSDGCLSLWQLSTRDDEYSDVKTVDRLKIERIESVCLGINKLALSLDWSDRVEKSSPKIVSSDSQGMISLVDVNTYDLTVAKSGQEIICSYMDHGSIAYGADWCCKHYKGVSLKPTTDDKNSDCMAPEESSVAALLSTCSFYDHLMNVWLWNGHLSGVDV</sequence>
<dbReference type="Proteomes" id="UP001208570">
    <property type="component" value="Unassembled WGS sequence"/>
</dbReference>
<keyword evidence="1" id="KW-0853">WD repeat</keyword>
<dbReference type="InterPro" id="IPR052415">
    <property type="entry name" value="Diphthine_MTase"/>
</dbReference>
<name>A0AAD9JYQ0_9ANNE</name>
<evidence type="ECO:0000256" key="2">
    <source>
        <dbReference type="ARBA" id="ARBA00022737"/>
    </source>
</evidence>
<comment type="pathway">
    <text evidence="3">Protein modification.</text>
</comment>
<dbReference type="PANTHER" id="PTHR46042">
    <property type="entry name" value="DIPHTHINE METHYLTRANSFERASE"/>
    <property type="match status" value="1"/>
</dbReference>
<evidence type="ECO:0000256" key="1">
    <source>
        <dbReference type="ARBA" id="ARBA00022574"/>
    </source>
</evidence>
<dbReference type="GO" id="GO:0005737">
    <property type="term" value="C:cytoplasm"/>
    <property type="evidence" value="ECO:0007669"/>
    <property type="project" value="TreeGrafter"/>
</dbReference>
<dbReference type="GO" id="GO:0017183">
    <property type="term" value="P:protein histidyl modification to diphthamide"/>
    <property type="evidence" value="ECO:0007669"/>
    <property type="project" value="TreeGrafter"/>
</dbReference>
<dbReference type="InterPro" id="IPR036322">
    <property type="entry name" value="WD40_repeat_dom_sf"/>
</dbReference>
<organism evidence="4 5">
    <name type="scientific">Paralvinella palmiformis</name>
    <dbReference type="NCBI Taxonomy" id="53620"/>
    <lineage>
        <taxon>Eukaryota</taxon>
        <taxon>Metazoa</taxon>
        <taxon>Spiralia</taxon>
        <taxon>Lophotrochozoa</taxon>
        <taxon>Annelida</taxon>
        <taxon>Polychaeta</taxon>
        <taxon>Sedentaria</taxon>
        <taxon>Canalipalpata</taxon>
        <taxon>Terebellida</taxon>
        <taxon>Terebelliformia</taxon>
        <taxon>Alvinellidae</taxon>
        <taxon>Paralvinella</taxon>
    </lineage>
</organism>
<dbReference type="EMBL" id="JAODUP010000115">
    <property type="protein sequence ID" value="KAK2161504.1"/>
    <property type="molecule type" value="Genomic_DNA"/>
</dbReference>
<keyword evidence="2" id="KW-0677">Repeat</keyword>